<feature type="transmembrane region" description="Helical" evidence="5">
    <location>
        <begin position="58"/>
        <end position="80"/>
    </location>
</feature>
<feature type="transmembrane region" description="Helical" evidence="5">
    <location>
        <begin position="31"/>
        <end position="52"/>
    </location>
</feature>
<keyword evidence="7" id="KW-1185">Reference proteome</keyword>
<evidence type="ECO:0000256" key="4">
    <source>
        <dbReference type="ARBA" id="ARBA00023136"/>
    </source>
</evidence>
<feature type="transmembrane region" description="Helical" evidence="5">
    <location>
        <begin position="6"/>
        <end position="24"/>
    </location>
</feature>
<dbReference type="Gene3D" id="1.20.120.1630">
    <property type="match status" value="1"/>
</dbReference>
<dbReference type="RefSeq" id="WP_281093656.1">
    <property type="nucleotide sequence ID" value="NZ_JARYZI010000003.1"/>
</dbReference>
<dbReference type="Proteomes" id="UP001158045">
    <property type="component" value="Unassembled WGS sequence"/>
</dbReference>
<dbReference type="GO" id="GO:0032259">
    <property type="term" value="P:methylation"/>
    <property type="evidence" value="ECO:0007669"/>
    <property type="project" value="UniProtKB-KW"/>
</dbReference>
<keyword evidence="6" id="KW-0808">Transferase</keyword>
<dbReference type="EMBL" id="JARYZI010000003">
    <property type="protein sequence ID" value="MDH8677832.1"/>
    <property type="molecule type" value="Genomic_DNA"/>
</dbReference>
<dbReference type="GO" id="GO:0008168">
    <property type="term" value="F:methyltransferase activity"/>
    <property type="evidence" value="ECO:0007669"/>
    <property type="project" value="UniProtKB-KW"/>
</dbReference>
<evidence type="ECO:0000256" key="5">
    <source>
        <dbReference type="SAM" id="Phobius"/>
    </source>
</evidence>
<keyword evidence="3 5" id="KW-1133">Transmembrane helix</keyword>
<name>A0ABT6NBN3_9FIRM</name>
<evidence type="ECO:0000256" key="3">
    <source>
        <dbReference type="ARBA" id="ARBA00022989"/>
    </source>
</evidence>
<evidence type="ECO:0000313" key="6">
    <source>
        <dbReference type="EMBL" id="MDH8677832.1"/>
    </source>
</evidence>
<evidence type="ECO:0000313" key="7">
    <source>
        <dbReference type="Proteomes" id="UP001158045"/>
    </source>
</evidence>
<evidence type="ECO:0000256" key="2">
    <source>
        <dbReference type="ARBA" id="ARBA00022692"/>
    </source>
</evidence>
<gene>
    <name evidence="6" type="ORF">QE109_06720</name>
</gene>
<feature type="transmembrane region" description="Helical" evidence="5">
    <location>
        <begin position="125"/>
        <end position="145"/>
    </location>
</feature>
<comment type="subcellular location">
    <subcellularLocation>
        <location evidence="1">Endomembrane system</location>
        <topology evidence="1">Multi-pass membrane protein</topology>
    </subcellularLocation>
</comment>
<organism evidence="6 7">
    <name type="scientific">Fusibacter bizertensis</name>
    <dbReference type="NCBI Taxonomy" id="1488331"/>
    <lineage>
        <taxon>Bacteria</taxon>
        <taxon>Bacillati</taxon>
        <taxon>Bacillota</taxon>
        <taxon>Clostridia</taxon>
        <taxon>Eubacteriales</taxon>
        <taxon>Eubacteriales Family XII. Incertae Sedis</taxon>
        <taxon>Fusibacter</taxon>
    </lineage>
</organism>
<reference evidence="6 7" key="1">
    <citation type="submission" date="2023-04" db="EMBL/GenBank/DDBJ databases">
        <title>Fusibacter bizertensis strain WBS, isolated from littoral bottom sediments of the Arctic seas - biochemical and genomic analysis.</title>
        <authorList>
            <person name="Brioukhanov A.L."/>
        </authorList>
    </citation>
    <scope>NUCLEOTIDE SEQUENCE [LARGE SCALE GENOMIC DNA]</scope>
    <source>
        <strain evidence="6 7">WBS</strain>
    </source>
</reference>
<protein>
    <submittedName>
        <fullName evidence="6">Methyltransferase</fullName>
    </submittedName>
</protein>
<accession>A0ABT6NBN3</accession>
<keyword evidence="2 5" id="KW-0812">Transmembrane</keyword>
<comment type="caution">
    <text evidence="6">The sequence shown here is derived from an EMBL/GenBank/DDBJ whole genome shotgun (WGS) entry which is preliminary data.</text>
</comment>
<proteinExistence type="predicted"/>
<evidence type="ECO:0000256" key="1">
    <source>
        <dbReference type="ARBA" id="ARBA00004127"/>
    </source>
</evidence>
<sequence>MVYLSIGVLGFVLYYLYDINSVIWQNRFLHYLFTLGTSFQLIASIGLLVKYFDKLNFNVLWIITGVYNLILLIYSLFFALPFETTYIKENHERKVYRKGVYSLSRHPGVLFHMGTYFSIALLYQTFMVSLSAIIWITMNIIYIIIQDAWTFPHTFVDYSSYKKETPFLVPSHKSLRKCIKSL</sequence>
<dbReference type="Pfam" id="PF04191">
    <property type="entry name" value="PEMT"/>
    <property type="match status" value="1"/>
</dbReference>
<dbReference type="InterPro" id="IPR007318">
    <property type="entry name" value="Phopholipid_MeTrfase"/>
</dbReference>
<keyword evidence="6" id="KW-0489">Methyltransferase</keyword>
<keyword evidence="4 5" id="KW-0472">Membrane</keyword>